<organism evidence="2 3">
    <name type="scientific">Caerostris extrusa</name>
    <name type="common">Bark spider</name>
    <name type="synonym">Caerostris bankana</name>
    <dbReference type="NCBI Taxonomy" id="172846"/>
    <lineage>
        <taxon>Eukaryota</taxon>
        <taxon>Metazoa</taxon>
        <taxon>Ecdysozoa</taxon>
        <taxon>Arthropoda</taxon>
        <taxon>Chelicerata</taxon>
        <taxon>Arachnida</taxon>
        <taxon>Araneae</taxon>
        <taxon>Araneomorphae</taxon>
        <taxon>Entelegynae</taxon>
        <taxon>Araneoidea</taxon>
        <taxon>Araneidae</taxon>
        <taxon>Caerostris</taxon>
    </lineage>
</organism>
<dbReference type="Proteomes" id="UP001054945">
    <property type="component" value="Unassembled WGS sequence"/>
</dbReference>
<evidence type="ECO:0000313" key="3">
    <source>
        <dbReference type="Proteomes" id="UP001054945"/>
    </source>
</evidence>
<sequence>MTEMADGMNNEIKLIEEIAHYCKRNKSKIDSEHIQDKDINFVVQNSNIPVVTNEMELTALLQEQEDSSSIGSSGDNDNPPSGHHYTNTTSASEELCNPSEEPVFFPVSPIESGYDSTSSSPFVNKEDSIETEVKKAYIRHQDSLAIHKQHTQENEHPAVISQKLVQQKPKALTLKLEDNWKVWILRALYLFLPTRLREGLIFPEPFETKIAVGDGS</sequence>
<accession>A0AAV4XDV4</accession>
<proteinExistence type="predicted"/>
<name>A0AAV4XDV4_CAEEX</name>
<evidence type="ECO:0000313" key="2">
    <source>
        <dbReference type="EMBL" id="GIY92822.1"/>
    </source>
</evidence>
<comment type="caution">
    <text evidence="2">The sequence shown here is derived from an EMBL/GenBank/DDBJ whole genome shotgun (WGS) entry which is preliminary data.</text>
</comment>
<gene>
    <name evidence="2" type="primary">Ppp1r37</name>
    <name evidence="2" type="ORF">CEXT_455441</name>
</gene>
<reference evidence="2 3" key="1">
    <citation type="submission" date="2021-06" db="EMBL/GenBank/DDBJ databases">
        <title>Caerostris extrusa draft genome.</title>
        <authorList>
            <person name="Kono N."/>
            <person name="Arakawa K."/>
        </authorList>
    </citation>
    <scope>NUCLEOTIDE SEQUENCE [LARGE SCALE GENOMIC DNA]</scope>
</reference>
<feature type="region of interest" description="Disordered" evidence="1">
    <location>
        <begin position="63"/>
        <end position="98"/>
    </location>
</feature>
<keyword evidence="3" id="KW-1185">Reference proteome</keyword>
<feature type="compositionally biased region" description="Low complexity" evidence="1">
    <location>
        <begin position="67"/>
        <end position="78"/>
    </location>
</feature>
<dbReference type="AlphaFoldDB" id="A0AAV4XDV4"/>
<protein>
    <submittedName>
        <fullName evidence="2">Protein phosphatase 1 regulatory subunit 37</fullName>
    </submittedName>
</protein>
<evidence type="ECO:0000256" key="1">
    <source>
        <dbReference type="SAM" id="MobiDB-lite"/>
    </source>
</evidence>
<dbReference type="EMBL" id="BPLR01017588">
    <property type="protein sequence ID" value="GIY92822.1"/>
    <property type="molecule type" value="Genomic_DNA"/>
</dbReference>